<dbReference type="InterPro" id="IPR017911">
    <property type="entry name" value="MacB-like_ATP-bd"/>
</dbReference>
<comment type="caution">
    <text evidence="5">The sequence shown here is derived from an EMBL/GenBank/DDBJ whole genome shotgun (WGS) entry which is preliminary data.</text>
</comment>
<evidence type="ECO:0000259" key="4">
    <source>
        <dbReference type="PROSITE" id="PS50893"/>
    </source>
</evidence>
<evidence type="ECO:0000313" key="5">
    <source>
        <dbReference type="EMBL" id="GLV53867.1"/>
    </source>
</evidence>
<dbReference type="InterPro" id="IPR003439">
    <property type="entry name" value="ABC_transporter-like_ATP-bd"/>
</dbReference>
<keyword evidence="6" id="KW-1185">Reference proteome</keyword>
<dbReference type="Pfam" id="PF00005">
    <property type="entry name" value="ABC_tran"/>
    <property type="match status" value="1"/>
</dbReference>
<dbReference type="PROSITE" id="PS00211">
    <property type="entry name" value="ABC_TRANSPORTER_1"/>
    <property type="match status" value="1"/>
</dbReference>
<keyword evidence="2" id="KW-0547">Nucleotide-binding</keyword>
<dbReference type="PANTHER" id="PTHR24220">
    <property type="entry name" value="IMPORT ATP-BINDING PROTEIN"/>
    <property type="match status" value="1"/>
</dbReference>
<reference evidence="5 6" key="1">
    <citation type="submission" date="2023-02" db="EMBL/GenBank/DDBJ databases">
        <title>Dictyobacter halimunensis sp. nov., a new member of the class Ktedonobacteria from forest soil in a geothermal area.</title>
        <authorList>
            <person name="Rachmania M.K."/>
            <person name="Ningsih F."/>
            <person name="Sakai Y."/>
            <person name="Yabe S."/>
            <person name="Yokota A."/>
            <person name="Sjamsuridzal W."/>
        </authorList>
    </citation>
    <scope>NUCLEOTIDE SEQUENCE [LARGE SCALE GENOMIC DNA]</scope>
    <source>
        <strain evidence="5 6">S3.2.2.5</strain>
    </source>
</reference>
<dbReference type="SUPFAM" id="SSF52540">
    <property type="entry name" value="P-loop containing nucleoside triphosphate hydrolases"/>
    <property type="match status" value="1"/>
</dbReference>
<dbReference type="InterPro" id="IPR017871">
    <property type="entry name" value="ABC_transporter-like_CS"/>
</dbReference>
<accession>A0ABQ6FIA3</accession>
<dbReference type="PROSITE" id="PS50893">
    <property type="entry name" value="ABC_TRANSPORTER_2"/>
    <property type="match status" value="1"/>
</dbReference>
<dbReference type="InterPro" id="IPR015854">
    <property type="entry name" value="ABC_transpr_LolD-like"/>
</dbReference>
<dbReference type="GO" id="GO:0005524">
    <property type="term" value="F:ATP binding"/>
    <property type="evidence" value="ECO:0007669"/>
    <property type="project" value="UniProtKB-KW"/>
</dbReference>
<dbReference type="Gene3D" id="3.40.50.300">
    <property type="entry name" value="P-loop containing nucleotide triphosphate hydrolases"/>
    <property type="match status" value="1"/>
</dbReference>
<dbReference type="SMART" id="SM00382">
    <property type="entry name" value="AAA"/>
    <property type="match status" value="1"/>
</dbReference>
<dbReference type="Proteomes" id="UP001344906">
    <property type="component" value="Unassembled WGS sequence"/>
</dbReference>
<evidence type="ECO:0000313" key="6">
    <source>
        <dbReference type="Proteomes" id="UP001344906"/>
    </source>
</evidence>
<dbReference type="EMBL" id="BSRI01000001">
    <property type="protein sequence ID" value="GLV53867.1"/>
    <property type="molecule type" value="Genomic_DNA"/>
</dbReference>
<sequence length="274" mass="29910">MLQTKDMLHKLSIWEDYIDMSDTHTSHNHLLSTSPLIQVEHLTHTVTARTQQTTLLNDITFRVPAKSLFAINGPSGSGKSTLLNMLAGIDQPIRGCVIFDGRELKAQSENALAHWRGRNVGIIFQFFQLIPTLTALENVLLALELGGGGGLRSKDWRGRAHVCLDTVEMGPFAHRLPAELSGGQQQRVAIARALANDPPVLIADEPTGNLDSITAHSIFKTMANLTRQEKTVIYVTHDPQLASLASARIDLLDGQIVHADGTTAIVTPLKEVHS</sequence>
<dbReference type="CDD" id="cd03255">
    <property type="entry name" value="ABC_MJ0796_LolCDE_FtsE"/>
    <property type="match status" value="1"/>
</dbReference>
<evidence type="ECO:0000256" key="3">
    <source>
        <dbReference type="ARBA" id="ARBA00022840"/>
    </source>
</evidence>
<protein>
    <submittedName>
        <fullName evidence="5">ABC transporter ATP-binding protein</fullName>
    </submittedName>
</protein>
<gene>
    <name evidence="5" type="ORF">KDH_07180</name>
</gene>
<dbReference type="InterPro" id="IPR027417">
    <property type="entry name" value="P-loop_NTPase"/>
</dbReference>
<keyword evidence="3 5" id="KW-0067">ATP-binding</keyword>
<dbReference type="InterPro" id="IPR003593">
    <property type="entry name" value="AAA+_ATPase"/>
</dbReference>
<dbReference type="PANTHER" id="PTHR24220:SF685">
    <property type="entry name" value="ABC TRANSPORTER RELATED"/>
    <property type="match status" value="1"/>
</dbReference>
<organism evidence="5 6">
    <name type="scientific">Dictyobacter halimunensis</name>
    <dbReference type="NCBI Taxonomy" id="3026934"/>
    <lineage>
        <taxon>Bacteria</taxon>
        <taxon>Bacillati</taxon>
        <taxon>Chloroflexota</taxon>
        <taxon>Ktedonobacteria</taxon>
        <taxon>Ktedonobacterales</taxon>
        <taxon>Dictyobacteraceae</taxon>
        <taxon>Dictyobacter</taxon>
    </lineage>
</organism>
<feature type="domain" description="ABC transporter" evidence="4">
    <location>
        <begin position="37"/>
        <end position="274"/>
    </location>
</feature>
<name>A0ABQ6FIA3_9CHLR</name>
<evidence type="ECO:0000256" key="2">
    <source>
        <dbReference type="ARBA" id="ARBA00022741"/>
    </source>
</evidence>
<keyword evidence="1" id="KW-0813">Transport</keyword>
<evidence type="ECO:0000256" key="1">
    <source>
        <dbReference type="ARBA" id="ARBA00022448"/>
    </source>
</evidence>
<proteinExistence type="predicted"/>